<dbReference type="PANTHER" id="PTHR15350:SF5">
    <property type="entry name" value="COP9 SIGNALOSOME COMPLEX SUBUNIT 7"/>
    <property type="match status" value="1"/>
</dbReference>
<reference evidence="5 6" key="1">
    <citation type="journal article" date="2015" name="Genome Biol. Evol.">
        <title>Phylogenomic analyses indicate that early fungi evolved digesting cell walls of algal ancestors of land plants.</title>
        <authorList>
            <person name="Chang Y."/>
            <person name="Wang S."/>
            <person name="Sekimoto S."/>
            <person name="Aerts A.L."/>
            <person name="Choi C."/>
            <person name="Clum A."/>
            <person name="LaButti K.M."/>
            <person name="Lindquist E.A."/>
            <person name="Yee Ngan C."/>
            <person name="Ohm R.A."/>
            <person name="Salamov A.A."/>
            <person name="Grigoriev I.V."/>
            <person name="Spatafora J.W."/>
            <person name="Berbee M.L."/>
        </authorList>
    </citation>
    <scope>NUCLEOTIDE SEQUENCE [LARGE SCALE GENOMIC DNA]</scope>
    <source>
        <strain evidence="5 6">NRRL 28638</strain>
    </source>
</reference>
<protein>
    <recommendedName>
        <fullName evidence="4">PCI domain-containing protein</fullName>
    </recommendedName>
</protein>
<dbReference type="SMART" id="SM00088">
    <property type="entry name" value="PINT"/>
    <property type="match status" value="1"/>
</dbReference>
<dbReference type="EMBL" id="KQ964475">
    <property type="protein sequence ID" value="KXN71432.1"/>
    <property type="molecule type" value="Genomic_DNA"/>
</dbReference>
<gene>
    <name evidence="5" type="ORF">CONCODRAFT_78335</name>
</gene>
<evidence type="ECO:0000256" key="3">
    <source>
        <dbReference type="SAM" id="MobiDB-lite"/>
    </source>
</evidence>
<feature type="compositionally biased region" description="Basic and acidic residues" evidence="3">
    <location>
        <begin position="208"/>
        <end position="226"/>
    </location>
</feature>
<dbReference type="PANTHER" id="PTHR15350">
    <property type="entry name" value="COP9 SIGNALOSOME COMPLEX SUBUNIT 7/DENDRITIC CELL PROTEIN GA17"/>
    <property type="match status" value="1"/>
</dbReference>
<dbReference type="STRING" id="796925.A0A137P8X8"/>
<sequence>MTQNNEFEINNEMEEFLILSKTLKGTSLIPIITRSLNNSKIFNYSSLLNCTNISELQNSQETLPYYNLLKLFCYGNLRDYLDNANNLPELTDKQLKKLKILTLLNLASEKKKLPYSILERELQVDSIRELEDIIIDAIFSNLIKGKMNQKEACLLVEDCLGRNFDTNNHDKLIDDMIQKLSQWLHHSESLSDSLKLKLEQANNAQLEMKARQEAASKKQSKSKDDASTSSAAMDCD</sequence>
<accession>A0A137P8X8</accession>
<dbReference type="Pfam" id="PF01399">
    <property type="entry name" value="PCI"/>
    <property type="match status" value="1"/>
</dbReference>
<evidence type="ECO:0000256" key="1">
    <source>
        <dbReference type="ARBA" id="ARBA00008482"/>
    </source>
</evidence>
<feature type="compositionally biased region" description="Low complexity" evidence="3">
    <location>
        <begin position="227"/>
        <end position="236"/>
    </location>
</feature>
<keyword evidence="6" id="KW-1185">Reference proteome</keyword>
<evidence type="ECO:0000313" key="6">
    <source>
        <dbReference type="Proteomes" id="UP000070444"/>
    </source>
</evidence>
<evidence type="ECO:0000256" key="2">
    <source>
        <dbReference type="ARBA" id="ARBA00022790"/>
    </source>
</evidence>
<comment type="similarity">
    <text evidence="1">Belongs to the CSN7/EIF3M family. CSN7 subfamily.</text>
</comment>
<keyword evidence="2" id="KW-0736">Signalosome</keyword>
<dbReference type="GO" id="GO:0008180">
    <property type="term" value="C:COP9 signalosome"/>
    <property type="evidence" value="ECO:0007669"/>
    <property type="project" value="UniProtKB-KW"/>
</dbReference>
<proteinExistence type="inferred from homology"/>
<name>A0A137P8X8_CONC2</name>
<feature type="region of interest" description="Disordered" evidence="3">
    <location>
        <begin position="207"/>
        <end position="236"/>
    </location>
</feature>
<dbReference type="PROSITE" id="PS50250">
    <property type="entry name" value="PCI"/>
    <property type="match status" value="1"/>
</dbReference>
<evidence type="ECO:0000313" key="5">
    <source>
        <dbReference type="EMBL" id="KXN71432.1"/>
    </source>
</evidence>
<dbReference type="InterPro" id="IPR045237">
    <property type="entry name" value="COPS7/eIF3m"/>
</dbReference>
<dbReference type="AlphaFoldDB" id="A0A137P8X8"/>
<feature type="domain" description="PCI" evidence="4">
    <location>
        <begin position="1"/>
        <end position="161"/>
    </location>
</feature>
<dbReference type="Proteomes" id="UP000070444">
    <property type="component" value="Unassembled WGS sequence"/>
</dbReference>
<organism evidence="5 6">
    <name type="scientific">Conidiobolus coronatus (strain ATCC 28846 / CBS 209.66 / NRRL 28638)</name>
    <name type="common">Delacroixia coronata</name>
    <dbReference type="NCBI Taxonomy" id="796925"/>
    <lineage>
        <taxon>Eukaryota</taxon>
        <taxon>Fungi</taxon>
        <taxon>Fungi incertae sedis</taxon>
        <taxon>Zoopagomycota</taxon>
        <taxon>Entomophthoromycotina</taxon>
        <taxon>Entomophthoromycetes</taxon>
        <taxon>Entomophthorales</taxon>
        <taxon>Ancylistaceae</taxon>
        <taxon>Conidiobolus</taxon>
    </lineage>
</organism>
<evidence type="ECO:0000259" key="4">
    <source>
        <dbReference type="PROSITE" id="PS50250"/>
    </source>
</evidence>
<dbReference type="InterPro" id="IPR000717">
    <property type="entry name" value="PCI_dom"/>
</dbReference>
<dbReference type="OMA" id="SACEYRH"/>
<dbReference type="OrthoDB" id="10265275at2759"/>